<dbReference type="AlphaFoldDB" id="A0A1T4VSZ4"/>
<feature type="domain" description="SPOR" evidence="3">
    <location>
        <begin position="134"/>
        <end position="217"/>
    </location>
</feature>
<dbReference type="STRING" id="92487.SAMN02745130_00166"/>
<dbReference type="SUPFAM" id="SSF110997">
    <property type="entry name" value="Sporulation related repeat"/>
    <property type="match status" value="1"/>
</dbReference>
<protein>
    <submittedName>
        <fullName evidence="4">Sporulation related domain-containing protein</fullName>
    </submittedName>
</protein>
<feature type="compositionally biased region" description="Pro residues" evidence="1">
    <location>
        <begin position="93"/>
        <end position="104"/>
    </location>
</feature>
<gene>
    <name evidence="4" type="ORF">SAMN02745130_00166</name>
</gene>
<dbReference type="OrthoDB" id="5624420at2"/>
<feature type="transmembrane region" description="Helical" evidence="2">
    <location>
        <begin position="17"/>
        <end position="36"/>
    </location>
</feature>
<keyword evidence="2" id="KW-1133">Transmembrane helix</keyword>
<organism evidence="4 5">
    <name type="scientific">Thiothrix eikelboomii</name>
    <dbReference type="NCBI Taxonomy" id="92487"/>
    <lineage>
        <taxon>Bacteria</taxon>
        <taxon>Pseudomonadati</taxon>
        <taxon>Pseudomonadota</taxon>
        <taxon>Gammaproteobacteria</taxon>
        <taxon>Thiotrichales</taxon>
        <taxon>Thiotrichaceae</taxon>
        <taxon>Thiothrix</taxon>
    </lineage>
</organism>
<sequence>MKRSLQALSKQTGETKFWHIILIVLIVVGLALFINAKGTGFFTHTIPNSLGFTKTQNNYNYTTSYSEPHVSTASYYREPGDTDLDIWVIEPTPSQPSNPNPPPTIVEEYNDNLYETPQSLPKPSSSYDQQFPPRLSRGYYTVQVFTGYNSKFAYDLRTALKKDGYTTTHIRELRTRKGVLFKVRIGRYKERYAAFAVRDQLRRRYPKNLNTSFVLLVEYQYH</sequence>
<dbReference type="Proteomes" id="UP000190460">
    <property type="component" value="Unassembled WGS sequence"/>
</dbReference>
<evidence type="ECO:0000313" key="5">
    <source>
        <dbReference type="Proteomes" id="UP000190460"/>
    </source>
</evidence>
<dbReference type="PROSITE" id="PS51724">
    <property type="entry name" value="SPOR"/>
    <property type="match status" value="1"/>
</dbReference>
<evidence type="ECO:0000313" key="4">
    <source>
        <dbReference type="EMBL" id="SKA67945.1"/>
    </source>
</evidence>
<proteinExistence type="predicted"/>
<dbReference type="GO" id="GO:0042834">
    <property type="term" value="F:peptidoglycan binding"/>
    <property type="evidence" value="ECO:0007669"/>
    <property type="project" value="InterPro"/>
</dbReference>
<dbReference type="Gene3D" id="3.30.70.1070">
    <property type="entry name" value="Sporulation related repeat"/>
    <property type="match status" value="1"/>
</dbReference>
<dbReference type="RefSeq" id="WP_078920675.1">
    <property type="nucleotide sequence ID" value="NZ_FUYB01000001.1"/>
</dbReference>
<feature type="region of interest" description="Disordered" evidence="1">
    <location>
        <begin position="89"/>
        <end position="108"/>
    </location>
</feature>
<reference evidence="4 5" key="1">
    <citation type="submission" date="2017-02" db="EMBL/GenBank/DDBJ databases">
        <authorList>
            <person name="Peterson S.W."/>
        </authorList>
    </citation>
    <scope>NUCLEOTIDE SEQUENCE [LARGE SCALE GENOMIC DNA]</scope>
    <source>
        <strain evidence="4 5">ATCC 49788</strain>
    </source>
</reference>
<name>A0A1T4VSZ4_9GAMM</name>
<dbReference type="EMBL" id="FUYB01000001">
    <property type="protein sequence ID" value="SKA67945.1"/>
    <property type="molecule type" value="Genomic_DNA"/>
</dbReference>
<keyword evidence="2" id="KW-0812">Transmembrane</keyword>
<evidence type="ECO:0000256" key="1">
    <source>
        <dbReference type="SAM" id="MobiDB-lite"/>
    </source>
</evidence>
<keyword evidence="2" id="KW-0472">Membrane</keyword>
<accession>A0A1T4VSZ4</accession>
<dbReference type="InterPro" id="IPR036680">
    <property type="entry name" value="SPOR-like_sf"/>
</dbReference>
<evidence type="ECO:0000259" key="3">
    <source>
        <dbReference type="PROSITE" id="PS51724"/>
    </source>
</evidence>
<keyword evidence="5" id="KW-1185">Reference proteome</keyword>
<evidence type="ECO:0000256" key="2">
    <source>
        <dbReference type="SAM" id="Phobius"/>
    </source>
</evidence>
<dbReference type="Pfam" id="PF05036">
    <property type="entry name" value="SPOR"/>
    <property type="match status" value="1"/>
</dbReference>
<dbReference type="InterPro" id="IPR007730">
    <property type="entry name" value="SPOR-like_dom"/>
</dbReference>